<dbReference type="Proteomes" id="UP000293637">
    <property type="component" value="Unassembled WGS sequence"/>
</dbReference>
<dbReference type="Gene3D" id="3.40.50.2300">
    <property type="match status" value="2"/>
</dbReference>
<sequence>MKNIADIARLAGVSKSTVSRYLNNGSVSTKTKEKLSKIIKEQDYQPNQFAQSLRARHTKMIGAIIPRMNSHAVDETIKGVAHVCKELEYQLLLNYTGLDLSEEIIALETLSRSKVDGIILMATRITPQHLDVINKINVPVILVGQEHSGVNSIIHDDYLAGSYVGRQIVEANYKQVYFFGVTEEDKAVGQQRKNGVLDILALNHIDVQVFKTSFQFMEAKNDVKLHLQSVHTADAIIGATDTIALAIHSYCSQPHHKLIPHKIYGFGGDPITQIVTPQINTVMYHYFKAGQQALSQLHRLINHHDAQLLTVIPVEL</sequence>
<dbReference type="InterPro" id="IPR001387">
    <property type="entry name" value="Cro/C1-type_HTH"/>
</dbReference>
<keyword evidence="1" id="KW-0805">Transcription regulation</keyword>
<reference evidence="7 11" key="3">
    <citation type="submission" date="2019-07" db="EMBL/GenBank/DDBJ databases">
        <title>Comparative genome analysis of staphylococcus lugdunensis shows clonal complex-dependent diversity of the putative virulence factor, ess/type vii locus.</title>
        <authorList>
            <person name="Lebeurre J."/>
            <person name="Dahyot S."/>
            <person name="Diene S."/>
            <person name="Paulay A."/>
            <person name="Aubourg M."/>
            <person name="Argemi X."/>
            <person name="Giard J.-C."/>
            <person name="Tournier I."/>
            <person name="Francois P."/>
            <person name="Pestel-Caron M."/>
        </authorList>
    </citation>
    <scope>NUCLEOTIDE SEQUENCE [LARGE SCALE GENOMIC DNA]</scope>
    <source>
        <strain evidence="7 11">SL13</strain>
    </source>
</reference>
<dbReference type="CDD" id="cd01542">
    <property type="entry name" value="PBP1_TreR-like"/>
    <property type="match status" value="1"/>
</dbReference>
<dbReference type="AlphaFoldDB" id="A0A133Q494"/>
<name>A0A133Q494_STALU</name>
<dbReference type="PROSITE" id="PS50943">
    <property type="entry name" value="HTH_CROC1"/>
    <property type="match status" value="1"/>
</dbReference>
<evidence type="ECO:0000256" key="3">
    <source>
        <dbReference type="ARBA" id="ARBA00023163"/>
    </source>
</evidence>
<evidence type="ECO:0000313" key="10">
    <source>
        <dbReference type="Proteomes" id="UP000293637"/>
    </source>
</evidence>
<evidence type="ECO:0000259" key="5">
    <source>
        <dbReference type="PROSITE" id="PS50943"/>
    </source>
</evidence>
<dbReference type="PRINTS" id="PR00036">
    <property type="entry name" value="HTHLACI"/>
</dbReference>
<reference evidence="8 10" key="2">
    <citation type="journal article" date="2019" name="Sci. Transl. Med.">
        <title>Quorum sensing between bacterial species on the skin protects against epidermal injury in atopic dermatitis.</title>
        <authorList>
            <person name="Williams M.R."/>
        </authorList>
    </citation>
    <scope>NUCLEOTIDE SEQUENCE [LARGE SCALE GENOMIC DNA]</scope>
    <source>
        <strain evidence="8 10">E7</strain>
    </source>
</reference>
<gene>
    <name evidence="8" type="ORF">EQ812_10475</name>
    <name evidence="7" type="ORF">FO454_05990</name>
    <name evidence="6" type="ORF">HMPREF3225_01570</name>
</gene>
<evidence type="ECO:0000313" key="6">
    <source>
        <dbReference type="EMBL" id="KXA37671.1"/>
    </source>
</evidence>
<evidence type="ECO:0000313" key="11">
    <source>
        <dbReference type="Proteomes" id="UP000325462"/>
    </source>
</evidence>
<dbReference type="PANTHER" id="PTHR30146">
    <property type="entry name" value="LACI-RELATED TRANSCRIPTIONAL REPRESSOR"/>
    <property type="match status" value="1"/>
</dbReference>
<dbReference type="Gene3D" id="1.10.260.40">
    <property type="entry name" value="lambda repressor-like DNA-binding domains"/>
    <property type="match status" value="1"/>
</dbReference>
<dbReference type="EMBL" id="CP041722">
    <property type="protein sequence ID" value="QEX38476.1"/>
    <property type="molecule type" value="Genomic_DNA"/>
</dbReference>
<accession>A0A133Q494</accession>
<dbReference type="EMBL" id="SCHB01000007">
    <property type="protein sequence ID" value="TBW71625.1"/>
    <property type="molecule type" value="Genomic_DNA"/>
</dbReference>
<dbReference type="eggNOG" id="COG1609">
    <property type="taxonomic scope" value="Bacteria"/>
</dbReference>
<dbReference type="GO" id="GO:0000976">
    <property type="term" value="F:transcription cis-regulatory region binding"/>
    <property type="evidence" value="ECO:0007669"/>
    <property type="project" value="TreeGrafter"/>
</dbReference>
<dbReference type="PANTHER" id="PTHR30146:SF154">
    <property type="entry name" value="TRANSCRIPTION REGULATOR, MEMBER OF GALR FAMILY"/>
    <property type="match status" value="1"/>
</dbReference>
<feature type="domain" description="HTH cro/C1-type" evidence="5">
    <location>
        <begin position="5"/>
        <end position="45"/>
    </location>
</feature>
<dbReference type="EMBL" id="LRQI01000069">
    <property type="protein sequence ID" value="KXA37671.1"/>
    <property type="molecule type" value="Genomic_DNA"/>
</dbReference>
<dbReference type="RefSeq" id="WP_002461422.1">
    <property type="nucleotide sequence ID" value="NZ_AP021848.1"/>
</dbReference>
<dbReference type="InterPro" id="IPR010982">
    <property type="entry name" value="Lambda_DNA-bd_dom_sf"/>
</dbReference>
<evidence type="ECO:0000313" key="8">
    <source>
        <dbReference type="EMBL" id="TBW71625.1"/>
    </source>
</evidence>
<dbReference type="Proteomes" id="UP000325462">
    <property type="component" value="Chromosome"/>
</dbReference>
<protein>
    <submittedName>
        <fullName evidence="8">LacI family transcriptional regulator</fullName>
    </submittedName>
    <submittedName>
        <fullName evidence="6">Sucrose operon repressor</fullName>
    </submittedName>
</protein>
<dbReference type="GeneID" id="58091667"/>
<keyword evidence="3" id="KW-0804">Transcription</keyword>
<evidence type="ECO:0000256" key="1">
    <source>
        <dbReference type="ARBA" id="ARBA00023015"/>
    </source>
</evidence>
<proteinExistence type="predicted"/>
<feature type="domain" description="HTH lacI-type" evidence="4">
    <location>
        <begin position="2"/>
        <end position="55"/>
    </location>
</feature>
<evidence type="ECO:0000313" key="7">
    <source>
        <dbReference type="EMBL" id="QEX38476.1"/>
    </source>
</evidence>
<keyword evidence="11" id="KW-1185">Reference proteome</keyword>
<dbReference type="PROSITE" id="PS50932">
    <property type="entry name" value="HTH_LACI_2"/>
    <property type="match status" value="1"/>
</dbReference>
<dbReference type="InterPro" id="IPR001761">
    <property type="entry name" value="Peripla_BP/Lac1_sug-bd_dom"/>
</dbReference>
<dbReference type="Pfam" id="PF00532">
    <property type="entry name" value="Peripla_BP_1"/>
    <property type="match status" value="1"/>
</dbReference>
<dbReference type="Pfam" id="PF00356">
    <property type="entry name" value="LacI"/>
    <property type="match status" value="1"/>
</dbReference>
<dbReference type="InterPro" id="IPR028082">
    <property type="entry name" value="Peripla_BP_I"/>
</dbReference>
<dbReference type="OMA" id="HISFLGV"/>
<dbReference type="SMART" id="SM00354">
    <property type="entry name" value="HTH_LACI"/>
    <property type="match status" value="1"/>
</dbReference>
<dbReference type="PROSITE" id="PS00356">
    <property type="entry name" value="HTH_LACI_1"/>
    <property type="match status" value="1"/>
</dbReference>
<reference evidence="6 9" key="1">
    <citation type="submission" date="2016-01" db="EMBL/GenBank/DDBJ databases">
        <authorList>
            <person name="Mitreva M."/>
            <person name="Pepin K.H."/>
            <person name="Mihindukulasuriya K.A."/>
            <person name="Fulton R."/>
            <person name="Fronick C."/>
            <person name="O'Laughlin M."/>
            <person name="Miner T."/>
            <person name="Herter B."/>
            <person name="Rosa B.A."/>
            <person name="Cordes M."/>
            <person name="Tomlinson C."/>
            <person name="Wollam A."/>
            <person name="Palsikar V.B."/>
            <person name="Mardis E.R."/>
            <person name="Wilson R.K."/>
        </authorList>
    </citation>
    <scope>NUCLEOTIDE SEQUENCE [LARGE SCALE GENOMIC DNA]</scope>
    <source>
        <strain evidence="6 9">MJR7738</strain>
    </source>
</reference>
<dbReference type="InterPro" id="IPR000843">
    <property type="entry name" value="HTH_LacI"/>
</dbReference>
<dbReference type="SUPFAM" id="SSF53822">
    <property type="entry name" value="Periplasmic binding protein-like I"/>
    <property type="match status" value="1"/>
</dbReference>
<evidence type="ECO:0000259" key="4">
    <source>
        <dbReference type="PROSITE" id="PS50932"/>
    </source>
</evidence>
<dbReference type="Proteomes" id="UP000070063">
    <property type="component" value="Unassembled WGS sequence"/>
</dbReference>
<dbReference type="SUPFAM" id="SSF47413">
    <property type="entry name" value="lambda repressor-like DNA-binding domains"/>
    <property type="match status" value="1"/>
</dbReference>
<evidence type="ECO:0000256" key="2">
    <source>
        <dbReference type="ARBA" id="ARBA00023125"/>
    </source>
</evidence>
<evidence type="ECO:0000313" key="9">
    <source>
        <dbReference type="Proteomes" id="UP000070063"/>
    </source>
</evidence>
<dbReference type="CDD" id="cd01392">
    <property type="entry name" value="HTH_LacI"/>
    <property type="match status" value="1"/>
</dbReference>
<keyword evidence="2" id="KW-0238">DNA-binding</keyword>
<organism evidence="8 10">
    <name type="scientific">Staphylococcus lugdunensis</name>
    <dbReference type="NCBI Taxonomy" id="28035"/>
    <lineage>
        <taxon>Bacteria</taxon>
        <taxon>Bacillati</taxon>
        <taxon>Bacillota</taxon>
        <taxon>Bacilli</taxon>
        <taxon>Bacillales</taxon>
        <taxon>Staphylococcaceae</taxon>
        <taxon>Staphylococcus</taxon>
    </lineage>
</organism>
<dbReference type="GO" id="GO:0003700">
    <property type="term" value="F:DNA-binding transcription factor activity"/>
    <property type="evidence" value="ECO:0007669"/>
    <property type="project" value="TreeGrafter"/>
</dbReference>
<dbReference type="STRING" id="28035.B6N84_04625"/>